<dbReference type="PROSITE" id="PS01124">
    <property type="entry name" value="HTH_ARAC_FAMILY_2"/>
    <property type="match status" value="1"/>
</dbReference>
<gene>
    <name evidence="5" type="ORF">HF878_07530</name>
</gene>
<dbReference type="AlphaFoldDB" id="A0A848B768"/>
<protein>
    <submittedName>
        <fullName evidence="5">AraC family transcriptional regulator</fullName>
    </submittedName>
</protein>
<comment type="caution">
    <text evidence="5">The sequence shown here is derived from an EMBL/GenBank/DDBJ whole genome shotgun (WGS) entry which is preliminary data.</text>
</comment>
<dbReference type="Pfam" id="PF02311">
    <property type="entry name" value="AraC_binding"/>
    <property type="match status" value="1"/>
</dbReference>
<feature type="domain" description="HTH araC/xylS-type" evidence="4">
    <location>
        <begin position="157"/>
        <end position="255"/>
    </location>
</feature>
<keyword evidence="1" id="KW-0805">Transcription regulation</keyword>
<dbReference type="EMBL" id="JABAFA010000027">
    <property type="protein sequence ID" value="NMD99316.1"/>
    <property type="molecule type" value="Genomic_DNA"/>
</dbReference>
<dbReference type="Gene3D" id="1.10.10.60">
    <property type="entry name" value="Homeodomain-like"/>
    <property type="match status" value="2"/>
</dbReference>
<dbReference type="PANTHER" id="PTHR43280:SF2">
    <property type="entry name" value="HTH-TYPE TRANSCRIPTIONAL REGULATOR EXSA"/>
    <property type="match status" value="1"/>
</dbReference>
<evidence type="ECO:0000256" key="1">
    <source>
        <dbReference type="ARBA" id="ARBA00023015"/>
    </source>
</evidence>
<organism evidence="5 6">
    <name type="scientific">Selenomonas bovis</name>
    <dbReference type="NCBI Taxonomy" id="416586"/>
    <lineage>
        <taxon>Bacteria</taxon>
        <taxon>Bacillati</taxon>
        <taxon>Bacillota</taxon>
        <taxon>Negativicutes</taxon>
        <taxon>Selenomonadales</taxon>
        <taxon>Selenomonadaceae</taxon>
        <taxon>Selenomonas</taxon>
    </lineage>
</organism>
<dbReference type="SUPFAM" id="SSF51215">
    <property type="entry name" value="Regulatory protein AraC"/>
    <property type="match status" value="1"/>
</dbReference>
<dbReference type="SUPFAM" id="SSF46689">
    <property type="entry name" value="Homeodomain-like"/>
    <property type="match status" value="2"/>
</dbReference>
<dbReference type="PANTHER" id="PTHR43280">
    <property type="entry name" value="ARAC-FAMILY TRANSCRIPTIONAL REGULATOR"/>
    <property type="match status" value="1"/>
</dbReference>
<dbReference type="InterPro" id="IPR009057">
    <property type="entry name" value="Homeodomain-like_sf"/>
</dbReference>
<dbReference type="Proteomes" id="UP000543804">
    <property type="component" value="Unassembled WGS sequence"/>
</dbReference>
<evidence type="ECO:0000259" key="4">
    <source>
        <dbReference type="PROSITE" id="PS01124"/>
    </source>
</evidence>
<keyword evidence="2" id="KW-0238">DNA-binding</keyword>
<accession>A0A848B768</accession>
<reference evidence="5 6" key="1">
    <citation type="submission" date="2020-04" db="EMBL/GenBank/DDBJ databases">
        <authorList>
            <person name="Hitch T.C.A."/>
            <person name="Wylensek D."/>
            <person name="Clavel T."/>
        </authorList>
    </citation>
    <scope>NUCLEOTIDE SEQUENCE [LARGE SCALE GENOMIC DNA]</scope>
    <source>
        <strain evidence="5 6">PG-130-P53-12</strain>
    </source>
</reference>
<evidence type="ECO:0000313" key="5">
    <source>
        <dbReference type="EMBL" id="NMD99316.1"/>
    </source>
</evidence>
<keyword evidence="3" id="KW-0804">Transcription</keyword>
<dbReference type="CDD" id="cd06986">
    <property type="entry name" value="cupin_MmsR-like_N"/>
    <property type="match status" value="1"/>
</dbReference>
<dbReference type="InterPro" id="IPR018060">
    <property type="entry name" value="HTH_AraC"/>
</dbReference>
<dbReference type="GO" id="GO:0043565">
    <property type="term" value="F:sequence-specific DNA binding"/>
    <property type="evidence" value="ECO:0007669"/>
    <property type="project" value="InterPro"/>
</dbReference>
<dbReference type="Pfam" id="PF12833">
    <property type="entry name" value="HTH_18"/>
    <property type="match status" value="1"/>
</dbReference>
<name>A0A848B768_9FIRM</name>
<evidence type="ECO:0000256" key="2">
    <source>
        <dbReference type="ARBA" id="ARBA00023125"/>
    </source>
</evidence>
<dbReference type="SMART" id="SM00342">
    <property type="entry name" value="HTH_ARAC"/>
    <property type="match status" value="1"/>
</dbReference>
<evidence type="ECO:0000313" key="6">
    <source>
        <dbReference type="Proteomes" id="UP000543804"/>
    </source>
</evidence>
<proteinExistence type="predicted"/>
<dbReference type="GO" id="GO:0003700">
    <property type="term" value="F:DNA-binding transcription factor activity"/>
    <property type="evidence" value="ECO:0007669"/>
    <property type="project" value="InterPro"/>
</dbReference>
<dbReference type="Gene3D" id="2.60.120.280">
    <property type="entry name" value="Regulatory protein AraC"/>
    <property type="match status" value="1"/>
</dbReference>
<evidence type="ECO:0000256" key="3">
    <source>
        <dbReference type="ARBA" id="ARBA00023163"/>
    </source>
</evidence>
<keyword evidence="6" id="KW-1185">Reference proteome</keyword>
<dbReference type="InterPro" id="IPR037923">
    <property type="entry name" value="HTH-like"/>
</dbReference>
<sequence>MPTSIGHEDCEPRHAFGPGERNTYLIHYVLRGCGVFSVGGKTYHVGTGEAFLICPRELVYYEADDKTPWSYTWIGFSGFKAEECIRQTILPERRVFRYSNEELYHCQQRLVEALQVGAGRELMLASVLYEYLYLLLRHYGRSTRRETVIRYGNQYVKQIKEYIASSYAEGVQVSDVAEYLQVDRSYLFRLFKEETGKSLQEYLIEFRLRKACELLRMTDYPIGTVACSVGYTDPFYFARLFHKRVGVSPTVYRRACQTERE</sequence>
<dbReference type="InterPro" id="IPR003313">
    <property type="entry name" value="AraC-bd"/>
</dbReference>